<dbReference type="EC" id="3.2.2.27" evidence="4 9"/>
<dbReference type="PROSITE" id="PS00130">
    <property type="entry name" value="U_DNA_GLYCOSYLASE"/>
    <property type="match status" value="1"/>
</dbReference>
<dbReference type="PANTHER" id="PTHR11264:SF0">
    <property type="entry name" value="URACIL-DNA GLYCOSYLASE"/>
    <property type="match status" value="1"/>
</dbReference>
<keyword evidence="7 9" id="KW-0378">Hydrolase</keyword>
<evidence type="ECO:0000256" key="9">
    <source>
        <dbReference type="HAMAP-Rule" id="MF_00148"/>
    </source>
</evidence>
<dbReference type="NCBIfam" id="NF003589">
    <property type="entry name" value="PRK05254.1-2"/>
    <property type="match status" value="1"/>
</dbReference>
<dbReference type="SMART" id="SM00987">
    <property type="entry name" value="UreE_C"/>
    <property type="match status" value="1"/>
</dbReference>
<evidence type="ECO:0000256" key="7">
    <source>
        <dbReference type="ARBA" id="ARBA00022801"/>
    </source>
</evidence>
<protein>
    <recommendedName>
        <fullName evidence="5 9">Uracil-DNA glycosylase</fullName>
        <shortName evidence="9">UDG</shortName>
        <ecNumber evidence="4 9">3.2.2.27</ecNumber>
    </recommendedName>
</protein>
<dbReference type="PATRIC" id="fig|76731.3.peg.538"/>
<keyword evidence="9" id="KW-0963">Cytoplasm</keyword>
<dbReference type="Pfam" id="PF03167">
    <property type="entry name" value="UDG"/>
    <property type="match status" value="1"/>
</dbReference>
<organism evidence="11 12">
    <name type="scientific">Roseateles depolymerans</name>
    <dbReference type="NCBI Taxonomy" id="76731"/>
    <lineage>
        <taxon>Bacteria</taxon>
        <taxon>Pseudomonadati</taxon>
        <taxon>Pseudomonadota</taxon>
        <taxon>Betaproteobacteria</taxon>
        <taxon>Burkholderiales</taxon>
        <taxon>Sphaerotilaceae</taxon>
        <taxon>Roseateles</taxon>
    </lineage>
</organism>
<dbReference type="Proteomes" id="UP000060699">
    <property type="component" value="Chromosome"/>
</dbReference>
<evidence type="ECO:0000256" key="2">
    <source>
        <dbReference type="ARBA" id="ARBA00002631"/>
    </source>
</evidence>
<keyword evidence="6 9" id="KW-0227">DNA damage</keyword>
<comment type="function">
    <text evidence="2 9 10">Excises uracil residues from the DNA which can arise as a result of misincorporation of dUMP residues by DNA polymerase or due to deamination of cytosine.</text>
</comment>
<dbReference type="AlphaFoldDB" id="A0A0U3MT27"/>
<dbReference type="Gene3D" id="3.40.470.10">
    <property type="entry name" value="Uracil-DNA glycosylase-like domain"/>
    <property type="match status" value="1"/>
</dbReference>
<keyword evidence="12" id="KW-1185">Reference proteome</keyword>
<keyword evidence="8 9" id="KW-0234">DNA repair</keyword>
<dbReference type="RefSeq" id="WP_058933574.1">
    <property type="nucleotide sequence ID" value="NZ_CP013729.1"/>
</dbReference>
<dbReference type="InterPro" id="IPR018085">
    <property type="entry name" value="Ura-DNA_Glyclase_AS"/>
</dbReference>
<gene>
    <name evidence="9" type="primary">ung</name>
    <name evidence="11" type="ORF">RD2015_528</name>
</gene>
<dbReference type="NCBIfam" id="NF003588">
    <property type="entry name" value="PRK05254.1-1"/>
    <property type="match status" value="1"/>
</dbReference>
<dbReference type="NCBIfam" id="NF003592">
    <property type="entry name" value="PRK05254.1-5"/>
    <property type="match status" value="1"/>
</dbReference>
<evidence type="ECO:0000256" key="3">
    <source>
        <dbReference type="ARBA" id="ARBA00008184"/>
    </source>
</evidence>
<accession>A0A0U3MT27</accession>
<dbReference type="KEGG" id="rdp:RD2015_528"/>
<dbReference type="InterPro" id="IPR036895">
    <property type="entry name" value="Uracil-DNA_glycosylase-like_sf"/>
</dbReference>
<dbReference type="OrthoDB" id="9804372at2"/>
<dbReference type="NCBIfam" id="TIGR00628">
    <property type="entry name" value="ung"/>
    <property type="match status" value="1"/>
</dbReference>
<dbReference type="GO" id="GO:0004844">
    <property type="term" value="F:uracil DNA N-glycosylase activity"/>
    <property type="evidence" value="ECO:0007669"/>
    <property type="project" value="UniProtKB-UniRule"/>
</dbReference>
<evidence type="ECO:0000256" key="10">
    <source>
        <dbReference type="RuleBase" id="RU003780"/>
    </source>
</evidence>
<evidence type="ECO:0000256" key="4">
    <source>
        <dbReference type="ARBA" id="ARBA00012030"/>
    </source>
</evidence>
<dbReference type="PANTHER" id="PTHR11264">
    <property type="entry name" value="URACIL-DNA GLYCOSYLASE"/>
    <property type="match status" value="1"/>
</dbReference>
<comment type="subcellular location">
    <subcellularLocation>
        <location evidence="9">Cytoplasm</location>
    </subcellularLocation>
</comment>
<dbReference type="GO" id="GO:0005737">
    <property type="term" value="C:cytoplasm"/>
    <property type="evidence" value="ECO:0007669"/>
    <property type="project" value="UniProtKB-SubCell"/>
</dbReference>
<dbReference type="SUPFAM" id="SSF52141">
    <property type="entry name" value="Uracil-DNA glycosylase-like"/>
    <property type="match status" value="1"/>
</dbReference>
<dbReference type="CDD" id="cd10027">
    <property type="entry name" value="UDG-F1-like"/>
    <property type="match status" value="1"/>
</dbReference>
<proteinExistence type="inferred from homology"/>
<dbReference type="InterPro" id="IPR002043">
    <property type="entry name" value="UDG_fam1"/>
</dbReference>
<comment type="similarity">
    <text evidence="3 9 10">Belongs to the uracil-DNA glycosylase (UDG) superfamily. UNG family.</text>
</comment>
<evidence type="ECO:0000256" key="1">
    <source>
        <dbReference type="ARBA" id="ARBA00001400"/>
    </source>
</evidence>
<evidence type="ECO:0000256" key="8">
    <source>
        <dbReference type="ARBA" id="ARBA00023204"/>
    </source>
</evidence>
<dbReference type="HAMAP" id="MF_00148">
    <property type="entry name" value="UDG"/>
    <property type="match status" value="1"/>
</dbReference>
<dbReference type="EMBL" id="CP013729">
    <property type="protein sequence ID" value="ALV05028.1"/>
    <property type="molecule type" value="Genomic_DNA"/>
</dbReference>
<dbReference type="NCBIfam" id="NF003591">
    <property type="entry name" value="PRK05254.1-4"/>
    <property type="match status" value="1"/>
</dbReference>
<comment type="catalytic activity">
    <reaction evidence="1 9 10">
        <text>Hydrolyzes single-stranded DNA or mismatched double-stranded DNA and polynucleotides, releasing free uracil.</text>
        <dbReference type="EC" id="3.2.2.27"/>
    </reaction>
</comment>
<name>A0A0U3MT27_9BURK</name>
<feature type="active site" description="Proton acceptor" evidence="9">
    <location>
        <position position="71"/>
    </location>
</feature>
<dbReference type="GO" id="GO:0097510">
    <property type="term" value="P:base-excision repair, AP site formation via deaminated base removal"/>
    <property type="evidence" value="ECO:0007669"/>
    <property type="project" value="TreeGrafter"/>
</dbReference>
<dbReference type="InterPro" id="IPR005122">
    <property type="entry name" value="Uracil-DNA_glycosylase-like"/>
</dbReference>
<sequence>MALMSADLDWQVEGGWQASIDAWRRTADGQRVQALLQERLAAGARIYPADPLRALRLTPLTSVRVVIVGQDPYHGPGQAEGLAFSVPAGQKLPPSLRNIFKELMRDLGQAPAMSGHLGDWARRGVLLLNTSLTVEDGQAGSHARKGWESLTDALIEATARDASPKVYLLWGAHAQAKAALIESAGGARHRVLQANHPSPLSATRGPTPFIGCGHFSAARDWLKTQGADLDWSLDSEH</sequence>
<evidence type="ECO:0000313" key="12">
    <source>
        <dbReference type="Proteomes" id="UP000060699"/>
    </source>
</evidence>
<dbReference type="SMART" id="SM00986">
    <property type="entry name" value="UDG"/>
    <property type="match status" value="1"/>
</dbReference>
<evidence type="ECO:0000313" key="11">
    <source>
        <dbReference type="EMBL" id="ALV05028.1"/>
    </source>
</evidence>
<reference evidence="11 12" key="1">
    <citation type="submission" date="2015-12" db="EMBL/GenBank/DDBJ databases">
        <title>Complete genome of Roseateles depolymerans KCTC 42856.</title>
        <authorList>
            <person name="Kim K.M."/>
        </authorList>
    </citation>
    <scope>NUCLEOTIDE SEQUENCE [LARGE SCALE GENOMIC DNA]</scope>
    <source>
        <strain evidence="11 12">KCTC 42856</strain>
    </source>
</reference>
<evidence type="ECO:0000256" key="6">
    <source>
        <dbReference type="ARBA" id="ARBA00022763"/>
    </source>
</evidence>
<dbReference type="STRING" id="76731.RD2015_528"/>
<evidence type="ECO:0000256" key="5">
    <source>
        <dbReference type="ARBA" id="ARBA00018429"/>
    </source>
</evidence>